<organism evidence="14">
    <name type="scientific">Penicillium chrysogenum</name>
    <name type="common">Penicillium notatum</name>
    <dbReference type="NCBI Taxonomy" id="5076"/>
    <lineage>
        <taxon>Eukaryota</taxon>
        <taxon>Fungi</taxon>
        <taxon>Dikarya</taxon>
        <taxon>Ascomycota</taxon>
        <taxon>Pezizomycotina</taxon>
        <taxon>Eurotiomycetes</taxon>
        <taxon>Eurotiomycetidae</taxon>
        <taxon>Eurotiales</taxon>
        <taxon>Aspergillaceae</taxon>
        <taxon>Penicillium</taxon>
        <taxon>Penicillium chrysogenum species complex</taxon>
    </lineage>
</organism>
<dbReference type="InterPro" id="IPR043129">
    <property type="entry name" value="ATPase_NBD"/>
</dbReference>
<evidence type="ECO:0000256" key="9">
    <source>
        <dbReference type="ARBA" id="ARBA00044613"/>
    </source>
</evidence>
<dbReference type="GO" id="GO:0005829">
    <property type="term" value="C:cytosol"/>
    <property type="evidence" value="ECO:0007669"/>
    <property type="project" value="TreeGrafter"/>
</dbReference>
<evidence type="ECO:0000256" key="5">
    <source>
        <dbReference type="ARBA" id="ARBA00022741"/>
    </source>
</evidence>
<evidence type="ECO:0000256" key="7">
    <source>
        <dbReference type="ARBA" id="ARBA00022840"/>
    </source>
</evidence>
<keyword evidence="6 11" id="KW-0418">Kinase</keyword>
<comment type="catalytic activity">
    <reaction evidence="9">
        <text>a D-hexose + ATP = a D-hexose 6-phosphate + ADP + H(+)</text>
        <dbReference type="Rhea" id="RHEA:22740"/>
        <dbReference type="ChEBI" id="CHEBI:4194"/>
        <dbReference type="ChEBI" id="CHEBI:15378"/>
        <dbReference type="ChEBI" id="CHEBI:30616"/>
        <dbReference type="ChEBI" id="CHEBI:229467"/>
        <dbReference type="ChEBI" id="CHEBI:456216"/>
        <dbReference type="EC" id="2.7.1.1"/>
    </reaction>
    <physiologicalReaction direction="left-to-right" evidence="9">
        <dbReference type="Rhea" id="RHEA:22741"/>
    </physiologicalReaction>
</comment>
<keyword evidence="4 11" id="KW-0808">Transferase</keyword>
<sequence length="442" mass="48848">MAISSDLPENIPAAVAAEVKFIKESFSVGKHTLRDITERFAEELEKGLASHDAEIPMNVTWVTGYPNGEETGNYITVDMGGTNLREKFKLPPGIRDGAADELWGFTADCLDRFLTKYHMKDRSDKLPIAFTFSYPVTQNNIRHGILQRWTKGFDVSGVEGNDVVEQLERTLQRKNLPLTVAALVNDTTGTLIAGAYKDPMIKIGSIFSTGCNAAYMEEAGSVSKISNSGLRPETEIAINTEYGAFDNSHQVLPRTQFDETIDEESTRPGQQTYEKMVAGYYLGELMRLVLLHLQRRAGIFPKSDCSKLECRNAFDSTILSAIEEDGTDSRAAIRDILRRFHLEPTSCELIICADLAETICTRAARLFACGIAAICRRKRIESCHVGVDGSMFSNYPKFRKRAATALREILDWPEDSGDPIMLVPAEDGSSIGAALIAALSLR</sequence>
<keyword evidence="5 11" id="KW-0547">Nucleotide-binding</keyword>
<dbReference type="GO" id="GO:0019158">
    <property type="term" value="F:mannokinase activity"/>
    <property type="evidence" value="ECO:0007669"/>
    <property type="project" value="TreeGrafter"/>
</dbReference>
<dbReference type="PANTHER" id="PTHR19443">
    <property type="entry name" value="HEXOKINASE"/>
    <property type="match status" value="1"/>
</dbReference>
<evidence type="ECO:0000259" key="12">
    <source>
        <dbReference type="Pfam" id="PF00349"/>
    </source>
</evidence>
<dbReference type="GO" id="GO:0008865">
    <property type="term" value="F:fructokinase activity"/>
    <property type="evidence" value="ECO:0007669"/>
    <property type="project" value="TreeGrafter"/>
</dbReference>
<comment type="catalytic activity">
    <reaction evidence="10">
        <text>D-fructose + ATP = D-fructose 6-phosphate + ADP + H(+)</text>
        <dbReference type="Rhea" id="RHEA:16125"/>
        <dbReference type="ChEBI" id="CHEBI:15378"/>
        <dbReference type="ChEBI" id="CHEBI:30616"/>
        <dbReference type="ChEBI" id="CHEBI:37721"/>
        <dbReference type="ChEBI" id="CHEBI:61527"/>
        <dbReference type="ChEBI" id="CHEBI:456216"/>
        <dbReference type="EC" id="2.7.1.1"/>
    </reaction>
    <physiologicalReaction direction="left-to-right" evidence="10">
        <dbReference type="Rhea" id="RHEA:16126"/>
    </physiologicalReaction>
</comment>
<gene>
    <name evidence="14" type="ORF">EN45_048610</name>
</gene>
<proteinExistence type="inferred from homology"/>
<dbReference type="PROSITE" id="PS51748">
    <property type="entry name" value="HEXOKINASE_2"/>
    <property type="match status" value="1"/>
</dbReference>
<evidence type="ECO:0000256" key="2">
    <source>
        <dbReference type="ARBA" id="ARBA00005028"/>
    </source>
</evidence>
<protein>
    <recommendedName>
        <fullName evidence="11">Phosphotransferase</fullName>
        <ecNumber evidence="11">2.7.1.-</ecNumber>
    </recommendedName>
</protein>
<keyword evidence="7 11" id="KW-0067">ATP-binding</keyword>
<dbReference type="GO" id="GO:0001678">
    <property type="term" value="P:intracellular glucose homeostasis"/>
    <property type="evidence" value="ECO:0007669"/>
    <property type="project" value="InterPro"/>
</dbReference>
<dbReference type="InterPro" id="IPR022673">
    <property type="entry name" value="Hexokinase_C"/>
</dbReference>
<evidence type="ECO:0000313" key="14">
    <source>
        <dbReference type="EMBL" id="KZN86339.1"/>
    </source>
</evidence>
<feature type="domain" description="Hexokinase N-terminal" evidence="12">
    <location>
        <begin position="19"/>
        <end position="196"/>
    </location>
</feature>
<dbReference type="GO" id="GO:0005524">
    <property type="term" value="F:ATP binding"/>
    <property type="evidence" value="ECO:0007669"/>
    <property type="project" value="UniProtKB-UniRule"/>
</dbReference>
<dbReference type="GO" id="GO:0004340">
    <property type="term" value="F:glucokinase activity"/>
    <property type="evidence" value="ECO:0007669"/>
    <property type="project" value="TreeGrafter"/>
</dbReference>
<evidence type="ECO:0000256" key="6">
    <source>
        <dbReference type="ARBA" id="ARBA00022777"/>
    </source>
</evidence>
<dbReference type="PANTHER" id="PTHR19443:SF16">
    <property type="entry name" value="HEXOKINASE TYPE 1-RELATED"/>
    <property type="match status" value="1"/>
</dbReference>
<evidence type="ECO:0000256" key="1">
    <source>
        <dbReference type="ARBA" id="ARBA00004888"/>
    </source>
</evidence>
<evidence type="ECO:0000256" key="3">
    <source>
        <dbReference type="ARBA" id="ARBA00009225"/>
    </source>
</evidence>
<dbReference type="GO" id="GO:0005739">
    <property type="term" value="C:mitochondrion"/>
    <property type="evidence" value="ECO:0007669"/>
    <property type="project" value="TreeGrafter"/>
</dbReference>
<dbReference type="GO" id="GO:0005536">
    <property type="term" value="F:D-glucose binding"/>
    <property type="evidence" value="ECO:0007669"/>
    <property type="project" value="InterPro"/>
</dbReference>
<dbReference type="InterPro" id="IPR022672">
    <property type="entry name" value="Hexokinase_N"/>
</dbReference>
<dbReference type="Gene3D" id="1.10.287.1250">
    <property type="match status" value="1"/>
</dbReference>
<dbReference type="Pfam" id="PF00349">
    <property type="entry name" value="Hexokinase_1"/>
    <property type="match status" value="1"/>
</dbReference>
<evidence type="ECO:0000259" key="13">
    <source>
        <dbReference type="Pfam" id="PF03727"/>
    </source>
</evidence>
<evidence type="ECO:0000256" key="4">
    <source>
        <dbReference type="ARBA" id="ARBA00022679"/>
    </source>
</evidence>
<dbReference type="EC" id="2.7.1.-" evidence="11"/>
<dbReference type="SUPFAM" id="SSF53067">
    <property type="entry name" value="Actin-like ATPase domain"/>
    <property type="match status" value="2"/>
</dbReference>
<dbReference type="PRINTS" id="PR00475">
    <property type="entry name" value="HEXOKINASE"/>
</dbReference>
<evidence type="ECO:0000256" key="8">
    <source>
        <dbReference type="ARBA" id="ARBA00023152"/>
    </source>
</evidence>
<comment type="pathway">
    <text evidence="2">Carbohydrate metabolism; hexose metabolism.</text>
</comment>
<evidence type="ECO:0000256" key="10">
    <source>
        <dbReference type="ARBA" id="ARBA00047905"/>
    </source>
</evidence>
<dbReference type="GO" id="GO:0006013">
    <property type="term" value="P:mannose metabolic process"/>
    <property type="evidence" value="ECO:0007669"/>
    <property type="project" value="TreeGrafter"/>
</dbReference>
<dbReference type="UniPathway" id="UPA00109">
    <property type="reaction ID" value="UER00180"/>
</dbReference>
<dbReference type="Gene3D" id="3.30.420.40">
    <property type="match status" value="1"/>
</dbReference>
<dbReference type="Pfam" id="PF03727">
    <property type="entry name" value="Hexokinase_2"/>
    <property type="match status" value="1"/>
</dbReference>
<dbReference type="InterPro" id="IPR001312">
    <property type="entry name" value="Hexokinase"/>
</dbReference>
<comment type="pathway">
    <text evidence="1">Carbohydrate degradation; glycolysis; D-glyceraldehyde 3-phosphate and glycerone phosphate from D-glucose: step 1/4.</text>
</comment>
<dbReference type="GO" id="GO:0006006">
    <property type="term" value="P:glucose metabolic process"/>
    <property type="evidence" value="ECO:0007669"/>
    <property type="project" value="TreeGrafter"/>
</dbReference>
<dbReference type="Gene3D" id="3.40.367.20">
    <property type="match status" value="1"/>
</dbReference>
<feature type="domain" description="Hexokinase C-terminal" evidence="13">
    <location>
        <begin position="202"/>
        <end position="439"/>
    </location>
</feature>
<keyword evidence="8 11" id="KW-0324">Glycolysis</keyword>
<evidence type="ECO:0000256" key="11">
    <source>
        <dbReference type="RuleBase" id="RU362007"/>
    </source>
</evidence>
<dbReference type="Proteomes" id="UP000076449">
    <property type="component" value="Chromosome II"/>
</dbReference>
<name>A0A167RR75_PENCH</name>
<dbReference type="AlphaFoldDB" id="A0A167RR75"/>
<reference evidence="14" key="1">
    <citation type="journal article" date="2014" name="Genome Announc.">
        <title>Complete sequencing and chromosome-scale genome assembly of the industrial progenitor strain P2niaD18 from the penicillin producer Penicillium chrysogenum.</title>
        <authorList>
            <person name="Specht T."/>
            <person name="Dahlmann T.A."/>
            <person name="Zadra I."/>
            <person name="Kurnsteiner H."/>
            <person name="Kuck U."/>
        </authorList>
    </citation>
    <scope>NUCLEOTIDE SEQUENCE [LARGE SCALE GENOMIC DNA]</scope>
    <source>
        <strain evidence="14">P2niaD18</strain>
    </source>
</reference>
<comment type="similarity">
    <text evidence="3 11">Belongs to the hexokinase family.</text>
</comment>
<dbReference type="GO" id="GO:0006096">
    <property type="term" value="P:glycolytic process"/>
    <property type="evidence" value="ECO:0007669"/>
    <property type="project" value="UniProtKB-UniPathway"/>
</dbReference>
<dbReference type="FunFam" id="3.40.367.20:FF:000004">
    <property type="entry name" value="Phosphotransferase"/>
    <property type="match status" value="1"/>
</dbReference>
<dbReference type="EMBL" id="CM002799">
    <property type="protein sequence ID" value="KZN86339.1"/>
    <property type="molecule type" value="Genomic_DNA"/>
</dbReference>
<accession>A0A167RR75</accession>